<feature type="compositionally biased region" description="Low complexity" evidence="1">
    <location>
        <begin position="1112"/>
        <end position="1125"/>
    </location>
</feature>
<feature type="compositionally biased region" description="Pro residues" evidence="1">
    <location>
        <begin position="854"/>
        <end position="872"/>
    </location>
</feature>
<feature type="compositionally biased region" description="Basic and acidic residues" evidence="1">
    <location>
        <begin position="999"/>
        <end position="1009"/>
    </location>
</feature>
<feature type="compositionally biased region" description="Pro residues" evidence="1">
    <location>
        <begin position="932"/>
        <end position="941"/>
    </location>
</feature>
<gene>
    <name evidence="3" type="ORF">B0H15DRAFT_809422</name>
</gene>
<dbReference type="PROSITE" id="PS51011">
    <property type="entry name" value="ARID"/>
    <property type="match status" value="1"/>
</dbReference>
<evidence type="ECO:0000259" key="2">
    <source>
        <dbReference type="PROSITE" id="PS51011"/>
    </source>
</evidence>
<keyword evidence="4" id="KW-1185">Reference proteome</keyword>
<name>A0AAD6XWQ2_9AGAR</name>
<dbReference type="Proteomes" id="UP001222325">
    <property type="component" value="Unassembled WGS sequence"/>
</dbReference>
<accession>A0AAD6XWQ2</accession>
<comment type="caution">
    <text evidence="3">The sequence shown here is derived from an EMBL/GenBank/DDBJ whole genome shotgun (WGS) entry which is preliminary data.</text>
</comment>
<evidence type="ECO:0000313" key="3">
    <source>
        <dbReference type="EMBL" id="KAJ7104308.1"/>
    </source>
</evidence>
<feature type="region of interest" description="Disordered" evidence="1">
    <location>
        <begin position="1102"/>
        <end position="1141"/>
    </location>
</feature>
<dbReference type="InterPro" id="IPR036431">
    <property type="entry name" value="ARID_dom_sf"/>
</dbReference>
<feature type="compositionally biased region" description="Polar residues" evidence="1">
    <location>
        <begin position="405"/>
        <end position="426"/>
    </location>
</feature>
<feature type="region of interest" description="Disordered" evidence="1">
    <location>
        <begin position="815"/>
        <end position="1009"/>
    </location>
</feature>
<dbReference type="SUPFAM" id="SSF46774">
    <property type="entry name" value="ARID-like"/>
    <property type="match status" value="1"/>
</dbReference>
<feature type="compositionally biased region" description="Polar residues" evidence="1">
    <location>
        <begin position="237"/>
        <end position="256"/>
    </location>
</feature>
<feature type="compositionally biased region" description="Polar residues" evidence="1">
    <location>
        <begin position="355"/>
        <end position="365"/>
    </location>
</feature>
<feature type="region of interest" description="Disordered" evidence="1">
    <location>
        <begin position="333"/>
        <end position="435"/>
    </location>
</feature>
<feature type="compositionally biased region" description="Low complexity" evidence="1">
    <location>
        <begin position="18"/>
        <end position="32"/>
    </location>
</feature>
<organism evidence="3 4">
    <name type="scientific">Mycena belliarum</name>
    <dbReference type="NCBI Taxonomy" id="1033014"/>
    <lineage>
        <taxon>Eukaryota</taxon>
        <taxon>Fungi</taxon>
        <taxon>Dikarya</taxon>
        <taxon>Basidiomycota</taxon>
        <taxon>Agaricomycotina</taxon>
        <taxon>Agaricomycetes</taxon>
        <taxon>Agaricomycetidae</taxon>
        <taxon>Agaricales</taxon>
        <taxon>Marasmiineae</taxon>
        <taxon>Mycenaceae</taxon>
        <taxon>Mycena</taxon>
    </lineage>
</organism>
<sequence length="1186" mass="128946">MADRYPMIPTAFPPGMAHQQQMSQAQHLQHQQQDPHSNVPGFPDQGPLWQQMQQIQTQLRPQSAGMDPAHVNPQVAELMRNQQLARQQSQQQQQQQQFGMGVPQMGGQPGGPQGFLDPSNQQQPSQSHPGFQNMGISNPSLQTLNNRTAMLHAMQQQPNSSAAQRQLELMGLAHNQQPQNAHNQQPQNSPLNFAHRMQQQALNNQPGMSQAQPQQSENFLSPSMANSDVMRRASPSHPAQQPGGSQGPNANGQPLPQVNRASFLTLQERASNLKNIITAQENQLVQLTSQRARIGDASFMDKVRSVSADLKNRKEHYGRLLNFLHQIQSQMNNGAMNGGGMGMPLPPQQNGMQAGQPSWMQAGPSQQPQTFNPNGQQQNGQQGAPQGHPQNGHMQNHPAIPPRSGPSQQQFPNPMQSGTPFQQMPQGQEGRLFPPIPPLDKARFDTVYKNFCVQRNLVHSARMMSVEARPIDLYDLHTHVMLEGGGANVSQKDMWAVIGGRMGFVSFPASETEPAKAGPGVAQHLAHVYKEYLMQFDNVYVSTVMESRRKNDALTAARGMAGAASGPPPLPMRLGGITDPNQMQLVMAYANVPAAELRRRGLPDQIIQFIEANRVMLLQRASEQANFRNQIARPPDQGGMHPGGQFGGSPPNAGGMSGGMMPGRQFMSHPGMQGNALENQQQSGPGITRPSREHVQAAMAYISKLKSDYNPERMMSSCPPIDVPAEQRMEYNTFLEQLHRACSEMDLKLPMIYAVLKKEDVVRRLVVIVQTAVQQRALISSGSTRFLVTLDTLKTMLSQVNQMMESFASMLQGLMNKPNGMGMPPSMRPPPHNQQPVPPPLNAPPIPQANLPPQQQPQPPNRPPINLRPPPTKRVASAPSPTPPPVASASTPGNNAATPRDMSSPQATPKSPKGKAKPKPAPKRRPSIKNAAPPPPPPPVEPATAPSPAGSNKRAREEESSPPQHHGQPSNAPGSSVANEPSPPKRQKKEWEGPPNEAIKARAEQVENIKTEEDGAAFLEQMTELFKMAAGNDGQDSLTSDFSETLDTIFKGFGAPTDEGASGMSSLGMGDGSAPQDGAPPVADEFVEFFDFSSFETISDAGSKAATPDLISSSSTNPSPESNSEADAAHQALTSSDVKSEDFTDHLRLGVWKEVDGGESAYFHSGQWKWDSPMQSLDQPWAIFNS</sequence>
<evidence type="ECO:0000256" key="1">
    <source>
        <dbReference type="SAM" id="MobiDB-lite"/>
    </source>
</evidence>
<dbReference type="CDD" id="cd16100">
    <property type="entry name" value="ARID"/>
    <property type="match status" value="1"/>
</dbReference>
<evidence type="ECO:0000313" key="4">
    <source>
        <dbReference type="Proteomes" id="UP001222325"/>
    </source>
</evidence>
<feature type="compositionally biased region" description="Low complexity" evidence="1">
    <location>
        <begin position="118"/>
        <end position="129"/>
    </location>
</feature>
<proteinExistence type="predicted"/>
<dbReference type="InterPro" id="IPR001606">
    <property type="entry name" value="ARID_dom"/>
</dbReference>
<feature type="compositionally biased region" description="Basic residues" evidence="1">
    <location>
        <begin position="912"/>
        <end position="927"/>
    </location>
</feature>
<feature type="region of interest" description="Disordered" evidence="1">
    <location>
        <begin position="229"/>
        <end position="256"/>
    </location>
</feature>
<feature type="domain" description="ARID" evidence="2">
    <location>
        <begin position="438"/>
        <end position="541"/>
    </location>
</feature>
<dbReference type="Pfam" id="PF01388">
    <property type="entry name" value="ARID"/>
    <property type="match status" value="1"/>
</dbReference>
<dbReference type="SMART" id="SM00501">
    <property type="entry name" value="BRIGHT"/>
    <property type="match status" value="1"/>
</dbReference>
<feature type="compositionally biased region" description="Pro residues" evidence="1">
    <location>
        <begin position="826"/>
        <end position="847"/>
    </location>
</feature>
<dbReference type="Gene3D" id="1.10.150.60">
    <property type="entry name" value="ARID DNA-binding domain"/>
    <property type="match status" value="1"/>
</dbReference>
<feature type="region of interest" description="Disordered" evidence="1">
    <location>
        <begin position="1"/>
        <end position="69"/>
    </location>
</feature>
<reference evidence="3" key="1">
    <citation type="submission" date="2023-03" db="EMBL/GenBank/DDBJ databases">
        <title>Massive genome expansion in bonnet fungi (Mycena s.s.) driven by repeated elements and novel gene families across ecological guilds.</title>
        <authorList>
            <consortium name="Lawrence Berkeley National Laboratory"/>
            <person name="Harder C.B."/>
            <person name="Miyauchi S."/>
            <person name="Viragh M."/>
            <person name="Kuo A."/>
            <person name="Thoen E."/>
            <person name="Andreopoulos B."/>
            <person name="Lu D."/>
            <person name="Skrede I."/>
            <person name="Drula E."/>
            <person name="Henrissat B."/>
            <person name="Morin E."/>
            <person name="Kohler A."/>
            <person name="Barry K."/>
            <person name="LaButti K."/>
            <person name="Morin E."/>
            <person name="Salamov A."/>
            <person name="Lipzen A."/>
            <person name="Mereny Z."/>
            <person name="Hegedus B."/>
            <person name="Baldrian P."/>
            <person name="Stursova M."/>
            <person name="Weitz H."/>
            <person name="Taylor A."/>
            <person name="Grigoriev I.V."/>
            <person name="Nagy L.G."/>
            <person name="Martin F."/>
            <person name="Kauserud H."/>
        </authorList>
    </citation>
    <scope>NUCLEOTIDE SEQUENCE</scope>
    <source>
        <strain evidence="3">CBHHK173m</strain>
    </source>
</reference>
<feature type="compositionally biased region" description="Polar residues" evidence="1">
    <location>
        <begin position="893"/>
        <end position="908"/>
    </location>
</feature>
<protein>
    <recommendedName>
        <fullName evidence="2">ARID domain-containing protein</fullName>
    </recommendedName>
</protein>
<feature type="compositionally biased region" description="Polar residues" evidence="1">
    <location>
        <begin position="676"/>
        <end position="685"/>
    </location>
</feature>
<dbReference type="SMART" id="SM01014">
    <property type="entry name" value="ARID"/>
    <property type="match status" value="1"/>
</dbReference>
<feature type="compositionally biased region" description="Polar residues" evidence="1">
    <location>
        <begin position="961"/>
        <end position="979"/>
    </location>
</feature>
<dbReference type="EMBL" id="JARJCN010000001">
    <property type="protein sequence ID" value="KAJ7104308.1"/>
    <property type="molecule type" value="Genomic_DNA"/>
</dbReference>
<feature type="compositionally biased region" description="Low complexity" evidence="1">
    <location>
        <begin position="82"/>
        <end position="106"/>
    </location>
</feature>
<feature type="compositionally biased region" description="Low complexity" evidence="1">
    <location>
        <begin position="366"/>
        <end position="392"/>
    </location>
</feature>
<dbReference type="GO" id="GO:0003677">
    <property type="term" value="F:DNA binding"/>
    <property type="evidence" value="ECO:0007669"/>
    <property type="project" value="InterPro"/>
</dbReference>
<feature type="compositionally biased region" description="Low complexity" evidence="1">
    <location>
        <begin position="50"/>
        <end position="62"/>
    </location>
</feature>
<feature type="region of interest" description="Disordered" evidence="1">
    <location>
        <begin position="634"/>
        <end position="689"/>
    </location>
</feature>
<feature type="region of interest" description="Disordered" evidence="1">
    <location>
        <begin position="82"/>
        <end position="141"/>
    </location>
</feature>
<dbReference type="AlphaFoldDB" id="A0AAD6XWQ2"/>